<evidence type="ECO:0008006" key="3">
    <source>
        <dbReference type="Google" id="ProtNLM"/>
    </source>
</evidence>
<evidence type="ECO:0000313" key="1">
    <source>
        <dbReference type="EMBL" id="MBL7559577.1"/>
    </source>
</evidence>
<protein>
    <recommendedName>
        <fullName evidence="3">Type VI secretion system needle protein Hcp</fullName>
    </recommendedName>
</protein>
<dbReference type="EMBL" id="JAEMEF010000004">
    <property type="protein sequence ID" value="MBL7559577.1"/>
    <property type="molecule type" value="Genomic_DNA"/>
</dbReference>
<comment type="caution">
    <text evidence="1">The sequence shown here is derived from an EMBL/GenBank/DDBJ whole genome shotgun (WGS) entry which is preliminary data.</text>
</comment>
<evidence type="ECO:0000313" key="2">
    <source>
        <dbReference type="Proteomes" id="UP000605013"/>
    </source>
</evidence>
<sequence>MSFLAKLNIDDNEMNVLECSFGFHQGADTTGRPSQKPRGGQITILIESTNKTDFLEWMISHNMTKNGDIIFYKRDNMSSLKTITFYEAYCLDYMEDFDAVSAQPLKTRIVISAKEISVKGTTYTNNWPAKM</sequence>
<keyword evidence="2" id="KW-1185">Reference proteome</keyword>
<organism evidence="1 2">
    <name type="scientific">Olleya sediminilitoris</name>
    <dbReference type="NCBI Taxonomy" id="2795739"/>
    <lineage>
        <taxon>Bacteria</taxon>
        <taxon>Pseudomonadati</taxon>
        <taxon>Bacteroidota</taxon>
        <taxon>Flavobacteriia</taxon>
        <taxon>Flavobacteriales</taxon>
        <taxon>Flavobacteriaceae</taxon>
    </lineage>
</organism>
<reference evidence="1 2" key="1">
    <citation type="submission" date="2020-12" db="EMBL/GenBank/DDBJ databases">
        <title>Olleya sediminilitoris sp. nov., isolated from a tidal flat.</title>
        <authorList>
            <person name="Park S."/>
            <person name="Yoon J.-H."/>
        </authorList>
    </citation>
    <scope>NUCLEOTIDE SEQUENCE [LARGE SCALE GENOMIC DNA]</scope>
    <source>
        <strain evidence="1 2">YSTF-M6</strain>
    </source>
</reference>
<dbReference type="RefSeq" id="WP_202999847.1">
    <property type="nucleotide sequence ID" value="NZ_JAEMEF010000004.1"/>
</dbReference>
<proteinExistence type="predicted"/>
<dbReference type="Pfam" id="PF17642">
    <property type="entry name" value="TssD"/>
    <property type="match status" value="1"/>
</dbReference>
<accession>A0ABS1WKE9</accession>
<dbReference type="Proteomes" id="UP000605013">
    <property type="component" value="Unassembled WGS sequence"/>
</dbReference>
<name>A0ABS1WKE9_9FLAO</name>
<gene>
    <name evidence="1" type="ORF">JAO71_07155</name>
</gene>
<dbReference type="InterPro" id="IPR041408">
    <property type="entry name" value="Hcp_Tssd"/>
</dbReference>